<organism evidence="2">
    <name type="scientific">uncultured Rubrobacteraceae bacterium</name>
    <dbReference type="NCBI Taxonomy" id="349277"/>
    <lineage>
        <taxon>Bacteria</taxon>
        <taxon>Bacillati</taxon>
        <taxon>Actinomycetota</taxon>
        <taxon>Rubrobacteria</taxon>
        <taxon>Rubrobacterales</taxon>
        <taxon>Rubrobacteraceae</taxon>
        <taxon>environmental samples</taxon>
    </lineage>
</organism>
<dbReference type="EMBL" id="CADCUW010000044">
    <property type="protein sequence ID" value="CAA9386911.1"/>
    <property type="molecule type" value="Genomic_DNA"/>
</dbReference>
<feature type="non-terminal residue" evidence="2">
    <location>
        <position position="62"/>
    </location>
</feature>
<feature type="region of interest" description="Disordered" evidence="1">
    <location>
        <begin position="1"/>
        <end position="62"/>
    </location>
</feature>
<feature type="compositionally biased region" description="Basic and acidic residues" evidence="1">
    <location>
        <begin position="1"/>
        <end position="14"/>
    </location>
</feature>
<reference evidence="2" key="1">
    <citation type="submission" date="2020-02" db="EMBL/GenBank/DDBJ databases">
        <authorList>
            <person name="Meier V. D."/>
        </authorList>
    </citation>
    <scope>NUCLEOTIDE SEQUENCE</scope>
    <source>
        <strain evidence="2">AVDCRST_MAG01</strain>
    </source>
</reference>
<gene>
    <name evidence="2" type="ORF">AVDCRST_MAG01-01-289</name>
</gene>
<evidence type="ECO:0000256" key="1">
    <source>
        <dbReference type="SAM" id="MobiDB-lite"/>
    </source>
</evidence>
<protein>
    <submittedName>
        <fullName evidence="2">Uncharacterized protein</fullName>
    </submittedName>
</protein>
<proteinExistence type="predicted"/>
<name>A0A6J4NG70_9ACTN</name>
<sequence>GPRDEGAGRGRGDPRAGGVAARTRVRPGAGLPVLGRAPRQGDDGVPARGRRRRPGRRLAPVL</sequence>
<accession>A0A6J4NG70</accession>
<evidence type="ECO:0000313" key="2">
    <source>
        <dbReference type="EMBL" id="CAA9386911.1"/>
    </source>
</evidence>
<feature type="compositionally biased region" description="Low complexity" evidence="1">
    <location>
        <begin position="16"/>
        <end position="30"/>
    </location>
</feature>
<feature type="non-terminal residue" evidence="2">
    <location>
        <position position="1"/>
    </location>
</feature>
<dbReference type="AlphaFoldDB" id="A0A6J4NG70"/>